<keyword evidence="3 7" id="KW-0346">Stress response</keyword>
<dbReference type="FunFam" id="1.20.120.1810:FF:000001">
    <property type="entry name" value="RNA polymerase sigma factor RpoH"/>
    <property type="match status" value="1"/>
</dbReference>
<evidence type="ECO:0000313" key="11">
    <source>
        <dbReference type="EMBL" id="AMO69787.1"/>
    </source>
</evidence>
<evidence type="ECO:0000259" key="10">
    <source>
        <dbReference type="PROSITE" id="PS00716"/>
    </source>
</evidence>
<dbReference type="NCBIfam" id="TIGR02392">
    <property type="entry name" value="rpoH_proteo"/>
    <property type="match status" value="1"/>
</dbReference>
<proteinExistence type="inferred from homology"/>
<evidence type="ECO:0000259" key="9">
    <source>
        <dbReference type="PROSITE" id="PS00715"/>
    </source>
</evidence>
<dbReference type="RefSeq" id="WP_008252266.1">
    <property type="nucleotide sequence ID" value="NZ_CP014544.1"/>
</dbReference>
<dbReference type="PRINTS" id="PR00046">
    <property type="entry name" value="SIGMA70FCT"/>
</dbReference>
<feature type="domain" description="RNA polymerase sigma-70" evidence="10">
    <location>
        <begin position="250"/>
        <end position="276"/>
    </location>
</feature>
<dbReference type="STRING" id="1470434.AZF00_16415"/>
<evidence type="ECO:0000256" key="3">
    <source>
        <dbReference type="ARBA" id="ARBA00023016"/>
    </source>
</evidence>
<dbReference type="InterPro" id="IPR007630">
    <property type="entry name" value="RNA_pol_sigma70_r4"/>
</dbReference>
<keyword evidence="4 7" id="KW-0731">Sigma factor</keyword>
<keyword evidence="1 7" id="KW-0963">Cytoplasm</keyword>
<evidence type="ECO:0000256" key="7">
    <source>
        <dbReference type="HAMAP-Rule" id="MF_00961"/>
    </source>
</evidence>
<dbReference type="Gene3D" id="1.10.10.10">
    <property type="entry name" value="Winged helix-like DNA-binding domain superfamily/Winged helix DNA-binding domain"/>
    <property type="match status" value="1"/>
</dbReference>
<dbReference type="InterPro" id="IPR036388">
    <property type="entry name" value="WH-like_DNA-bd_sf"/>
</dbReference>
<dbReference type="FunFam" id="1.10.10.10:FF:000285">
    <property type="entry name" value="RNA polymerase sigma factor RpoH"/>
    <property type="match status" value="1"/>
</dbReference>
<feature type="domain" description="RNA polymerase sigma-70" evidence="9">
    <location>
        <begin position="78"/>
        <end position="91"/>
    </location>
</feature>
<keyword evidence="5 7" id="KW-0238">DNA-binding</keyword>
<dbReference type="PANTHER" id="PTHR30376:SF3">
    <property type="entry name" value="RNA POLYMERASE SIGMA FACTOR RPOH"/>
    <property type="match status" value="1"/>
</dbReference>
<dbReference type="PROSITE" id="PS00715">
    <property type="entry name" value="SIGMA70_1"/>
    <property type="match status" value="1"/>
</dbReference>
<dbReference type="InterPro" id="IPR000943">
    <property type="entry name" value="RNA_pol_sigma70"/>
</dbReference>
<dbReference type="GO" id="GO:0009408">
    <property type="term" value="P:response to heat"/>
    <property type="evidence" value="ECO:0007669"/>
    <property type="project" value="UniProtKB-UniRule"/>
</dbReference>
<feature type="region of interest" description="Sigma-70 factor domain-2" evidence="7">
    <location>
        <begin position="54"/>
        <end position="123"/>
    </location>
</feature>
<accession>A0A127M967</accession>
<dbReference type="InterPro" id="IPR013324">
    <property type="entry name" value="RNA_pol_sigma_r3/r4-like"/>
</dbReference>
<dbReference type="GO" id="GO:0006352">
    <property type="term" value="P:DNA-templated transcription initiation"/>
    <property type="evidence" value="ECO:0007669"/>
    <property type="project" value="UniProtKB-UniRule"/>
</dbReference>
<reference evidence="11 12" key="1">
    <citation type="submission" date="2015-12" db="EMBL/GenBank/DDBJ databases">
        <authorList>
            <person name="Shamseldin A."/>
            <person name="Moawad H."/>
            <person name="Abd El-Rahim W.M."/>
            <person name="Sadowsky M.J."/>
        </authorList>
    </citation>
    <scope>NUCLEOTIDE SEQUENCE [LARGE SCALE GENOMIC DNA]</scope>
    <source>
        <strain evidence="11 12">SM2</strain>
    </source>
</reference>
<dbReference type="InterPro" id="IPR050813">
    <property type="entry name" value="Sigma-70_Factor"/>
</dbReference>
<evidence type="ECO:0000256" key="2">
    <source>
        <dbReference type="ARBA" id="ARBA00023015"/>
    </source>
</evidence>
<dbReference type="HAMAP" id="MF_00961">
    <property type="entry name" value="Sigma70_RpoH"/>
    <property type="match status" value="1"/>
</dbReference>
<evidence type="ECO:0000256" key="8">
    <source>
        <dbReference type="NCBIfam" id="TIGR02392"/>
    </source>
</evidence>
<keyword evidence="6 7" id="KW-0804">Transcription</keyword>
<protein>
    <recommendedName>
        <fullName evidence="7 8">RNA polymerase sigma factor RpoH</fullName>
    </recommendedName>
    <alternativeName>
        <fullName evidence="7">RNA polymerase sigma-32 factor</fullName>
    </alternativeName>
</protein>
<comment type="subcellular location">
    <subcellularLocation>
        <location evidence="7">Cytoplasm</location>
    </subcellularLocation>
</comment>
<comment type="subunit">
    <text evidence="7">Interacts with the RNA polymerase core enzyme.</text>
</comment>
<dbReference type="InterPro" id="IPR007627">
    <property type="entry name" value="RNA_pol_sigma70_r2"/>
</dbReference>
<dbReference type="AlphaFoldDB" id="A0A127M967"/>
<dbReference type="SUPFAM" id="SSF88659">
    <property type="entry name" value="Sigma3 and sigma4 domains of RNA polymerase sigma factors"/>
    <property type="match status" value="1"/>
</dbReference>
<dbReference type="GO" id="GO:0005737">
    <property type="term" value="C:cytoplasm"/>
    <property type="evidence" value="ECO:0007669"/>
    <property type="project" value="UniProtKB-SubCell"/>
</dbReference>
<dbReference type="InterPro" id="IPR013325">
    <property type="entry name" value="RNA_pol_sigma_r2"/>
</dbReference>
<dbReference type="KEGG" id="zal:AZF00_16415"/>
<organism evidence="11 12">
    <name type="scientific">Zhongshania aliphaticivorans</name>
    <dbReference type="NCBI Taxonomy" id="1470434"/>
    <lineage>
        <taxon>Bacteria</taxon>
        <taxon>Pseudomonadati</taxon>
        <taxon>Pseudomonadota</taxon>
        <taxon>Gammaproteobacteria</taxon>
        <taxon>Cellvibrionales</taxon>
        <taxon>Spongiibacteraceae</taxon>
        <taxon>Zhongshania</taxon>
    </lineage>
</organism>
<dbReference type="InterPro" id="IPR009042">
    <property type="entry name" value="RNA_pol_sigma70_r1_2"/>
</dbReference>
<dbReference type="InterPro" id="IPR014284">
    <property type="entry name" value="RNA_pol_sigma-70_dom"/>
</dbReference>
<dbReference type="Pfam" id="PF00140">
    <property type="entry name" value="Sigma70_r1_2"/>
    <property type="match status" value="1"/>
</dbReference>
<evidence type="ECO:0000256" key="5">
    <source>
        <dbReference type="ARBA" id="ARBA00023125"/>
    </source>
</evidence>
<dbReference type="NCBIfam" id="TIGR02937">
    <property type="entry name" value="sigma70-ECF"/>
    <property type="match status" value="1"/>
</dbReference>
<comment type="similarity">
    <text evidence="7">Belongs to the sigma-70 factor family. RpoH subfamily.</text>
</comment>
<dbReference type="SUPFAM" id="SSF88946">
    <property type="entry name" value="Sigma2 domain of RNA polymerase sigma factors"/>
    <property type="match status" value="1"/>
</dbReference>
<dbReference type="EMBL" id="CP014544">
    <property type="protein sequence ID" value="AMO69787.1"/>
    <property type="molecule type" value="Genomic_DNA"/>
</dbReference>
<dbReference type="Gene3D" id="1.20.120.1810">
    <property type="match status" value="1"/>
</dbReference>
<dbReference type="Pfam" id="PF04542">
    <property type="entry name" value="Sigma70_r2"/>
    <property type="match status" value="1"/>
</dbReference>
<dbReference type="PANTHER" id="PTHR30376">
    <property type="entry name" value="SIGMA FACTOR RPOH HEAT SHOCK RELATED"/>
    <property type="match status" value="1"/>
</dbReference>
<keyword evidence="2 7" id="KW-0805">Transcription regulation</keyword>
<evidence type="ECO:0000256" key="4">
    <source>
        <dbReference type="ARBA" id="ARBA00023082"/>
    </source>
</evidence>
<dbReference type="GO" id="GO:0016987">
    <property type="term" value="F:sigma factor activity"/>
    <property type="evidence" value="ECO:0007669"/>
    <property type="project" value="UniProtKB-UniRule"/>
</dbReference>
<dbReference type="GO" id="GO:0003677">
    <property type="term" value="F:DNA binding"/>
    <property type="evidence" value="ECO:0007669"/>
    <property type="project" value="UniProtKB-UniRule"/>
</dbReference>
<dbReference type="Proteomes" id="UP000074119">
    <property type="component" value="Chromosome"/>
</dbReference>
<feature type="short sequence motif" description="Interaction with polymerase core subunit RpoC" evidence="7">
    <location>
        <begin position="78"/>
        <end position="81"/>
    </location>
</feature>
<dbReference type="NCBIfam" id="NF005143">
    <property type="entry name" value="PRK06596.1"/>
    <property type="match status" value="1"/>
</dbReference>
<evidence type="ECO:0000256" key="6">
    <source>
        <dbReference type="ARBA" id="ARBA00023163"/>
    </source>
</evidence>
<name>A0A127M967_9GAMM</name>
<dbReference type="InterPro" id="IPR012759">
    <property type="entry name" value="RNA_pol_sigma_RpoH_proteobac"/>
</dbReference>
<evidence type="ECO:0000256" key="1">
    <source>
        <dbReference type="ARBA" id="ARBA00022490"/>
    </source>
</evidence>
<comment type="caution">
    <text evidence="7">Lacks conserved residue(s) required for the propagation of feature annotation.</text>
</comment>
<comment type="function">
    <text evidence="7">Sigma factors are initiation factors that promote the attachment of RNA polymerase to specific initiation sites and are then released. This sigma factor is involved in regulation of expression of heat shock genes.</text>
</comment>
<feature type="DNA-binding region" description="H-T-H motif" evidence="7">
    <location>
        <begin position="251"/>
        <end position="270"/>
    </location>
</feature>
<sequence>MSTHLQPIQQLVPGGDLSAYIQSVGRIPVLSAERERELAEDLFYHESVEAARQLVMSHLRFVVHIAKSYNGYGLPQADLIQEGNVGLMKAVKRFDPEKGVRLVSFAVHWIKAEIHEYVLRNWRIVKIATTKAQRKLFFNLRRAKKELSWLNNDEVNAVAADLGVDVAEVRRMEGRLSSVDVGFDADTDDERGPVAPVHYLEDHSADPALLLESDNQEESNHQHLSVALADLDERSRDILQSRWLTDNKATLHDLADRYSVSAERIRQLEQAAMKKLRAVMEA</sequence>
<dbReference type="Pfam" id="PF04545">
    <property type="entry name" value="Sigma70_r4"/>
    <property type="match status" value="1"/>
</dbReference>
<gene>
    <name evidence="7" type="primary">rpoH</name>
    <name evidence="11" type="ORF">AZF00_16415</name>
</gene>
<dbReference type="PROSITE" id="PS00716">
    <property type="entry name" value="SIGMA70_2"/>
    <property type="match status" value="1"/>
</dbReference>
<evidence type="ECO:0000313" key="12">
    <source>
        <dbReference type="Proteomes" id="UP000074119"/>
    </source>
</evidence>